<protein>
    <recommendedName>
        <fullName evidence="7">Prenylcysteine lyase domain-containing protein</fullName>
    </recommendedName>
</protein>
<proteinExistence type="predicted"/>
<evidence type="ECO:0000313" key="9">
    <source>
        <dbReference type="Proteomes" id="UP000279833"/>
    </source>
</evidence>
<dbReference type="PANTHER" id="PTHR15944:SF0">
    <property type="entry name" value="PRENYLCYSTEINE LYASE DOMAIN-CONTAINING PROTEIN"/>
    <property type="match status" value="1"/>
</dbReference>
<dbReference type="Proteomes" id="UP000279833">
    <property type="component" value="Unassembled WGS sequence"/>
</dbReference>
<keyword evidence="2" id="KW-0285">Flavoprotein</keyword>
<evidence type="ECO:0000313" key="8">
    <source>
        <dbReference type="EMBL" id="VDO91243.1"/>
    </source>
</evidence>
<name>A0A3P8AIY6_9TREM</name>
<dbReference type="PANTHER" id="PTHR15944">
    <property type="entry name" value="FARNESYLCYSTEINE LYASE"/>
    <property type="match status" value="1"/>
</dbReference>
<accession>A0A3P8AIY6</accession>
<keyword evidence="9" id="KW-1185">Reference proteome</keyword>
<keyword evidence="4" id="KW-0560">Oxidoreductase</keyword>
<evidence type="ECO:0000256" key="3">
    <source>
        <dbReference type="ARBA" id="ARBA00022827"/>
    </source>
</evidence>
<dbReference type="InterPro" id="IPR010795">
    <property type="entry name" value="Prenylcys_lyase"/>
</dbReference>
<keyword evidence="3" id="KW-0274">FAD</keyword>
<feature type="signal peptide" evidence="6">
    <location>
        <begin position="1"/>
        <end position="21"/>
    </location>
</feature>
<evidence type="ECO:0000256" key="1">
    <source>
        <dbReference type="ARBA" id="ARBA00001974"/>
    </source>
</evidence>
<evidence type="ECO:0000259" key="7">
    <source>
        <dbReference type="Pfam" id="PF07156"/>
    </source>
</evidence>
<keyword evidence="6" id="KW-0732">Signal</keyword>
<dbReference type="Pfam" id="PF07156">
    <property type="entry name" value="Prenylcys_lyase"/>
    <property type="match status" value="1"/>
</dbReference>
<evidence type="ECO:0000256" key="5">
    <source>
        <dbReference type="ARBA" id="ARBA00023180"/>
    </source>
</evidence>
<sequence length="133" mass="14821">MFLLSIIGVISSACTVSDVYTIENGAEQIPQKLVEVALAGNPSGAPKEFIHATVKKITRTDNDRLRLSYDLADNNKTEEGLFDYVILSLPLHQESNISTSDDIKLPSLRYHEMCRTFLSGQINYSLFDLPLSK</sequence>
<dbReference type="GO" id="GO:0001735">
    <property type="term" value="F:prenylcysteine oxidase activity"/>
    <property type="evidence" value="ECO:0007669"/>
    <property type="project" value="InterPro"/>
</dbReference>
<gene>
    <name evidence="8" type="ORF">SCUD_LOCUS4851</name>
</gene>
<dbReference type="GO" id="GO:0030328">
    <property type="term" value="P:prenylcysteine catabolic process"/>
    <property type="evidence" value="ECO:0007669"/>
    <property type="project" value="InterPro"/>
</dbReference>
<dbReference type="InterPro" id="IPR017046">
    <property type="entry name" value="Prenylcysteine_Oxase1"/>
</dbReference>
<organism evidence="8 9">
    <name type="scientific">Schistosoma curassoni</name>
    <dbReference type="NCBI Taxonomy" id="6186"/>
    <lineage>
        <taxon>Eukaryota</taxon>
        <taxon>Metazoa</taxon>
        <taxon>Spiralia</taxon>
        <taxon>Lophotrochozoa</taxon>
        <taxon>Platyhelminthes</taxon>
        <taxon>Trematoda</taxon>
        <taxon>Digenea</taxon>
        <taxon>Strigeidida</taxon>
        <taxon>Schistosomatoidea</taxon>
        <taxon>Schistosomatidae</taxon>
        <taxon>Schistosoma</taxon>
    </lineage>
</organism>
<dbReference type="EMBL" id="UZAK01006959">
    <property type="protein sequence ID" value="VDO91243.1"/>
    <property type="molecule type" value="Genomic_DNA"/>
</dbReference>
<evidence type="ECO:0000256" key="4">
    <source>
        <dbReference type="ARBA" id="ARBA00023002"/>
    </source>
</evidence>
<evidence type="ECO:0000256" key="2">
    <source>
        <dbReference type="ARBA" id="ARBA00022630"/>
    </source>
</evidence>
<feature type="chain" id="PRO_5017980859" description="Prenylcysteine lyase domain-containing protein" evidence="6">
    <location>
        <begin position="22"/>
        <end position="133"/>
    </location>
</feature>
<feature type="domain" description="Prenylcysteine lyase" evidence="7">
    <location>
        <begin position="6"/>
        <end position="130"/>
    </location>
</feature>
<reference evidence="8 9" key="1">
    <citation type="submission" date="2018-11" db="EMBL/GenBank/DDBJ databases">
        <authorList>
            <consortium name="Pathogen Informatics"/>
        </authorList>
    </citation>
    <scope>NUCLEOTIDE SEQUENCE [LARGE SCALE GENOMIC DNA]</scope>
    <source>
        <strain>Dakar</strain>
        <strain evidence="9">Senegal</strain>
    </source>
</reference>
<comment type="cofactor">
    <cofactor evidence="1">
        <name>FAD</name>
        <dbReference type="ChEBI" id="CHEBI:57692"/>
    </cofactor>
</comment>
<evidence type="ECO:0000256" key="6">
    <source>
        <dbReference type="SAM" id="SignalP"/>
    </source>
</evidence>
<dbReference type="GO" id="GO:0030327">
    <property type="term" value="P:prenylated protein catabolic process"/>
    <property type="evidence" value="ECO:0007669"/>
    <property type="project" value="TreeGrafter"/>
</dbReference>
<dbReference type="AlphaFoldDB" id="A0A3P8AIY6"/>
<keyword evidence="5" id="KW-0325">Glycoprotein</keyword>